<feature type="transmembrane region" description="Helical" evidence="1">
    <location>
        <begin position="100"/>
        <end position="121"/>
    </location>
</feature>
<reference evidence="3" key="1">
    <citation type="journal article" date="2019" name="Int. J. Syst. Evol. Microbiol.">
        <title>The Global Catalogue of Microorganisms (GCM) 10K type strain sequencing project: providing services to taxonomists for standard genome sequencing and annotation.</title>
        <authorList>
            <consortium name="The Broad Institute Genomics Platform"/>
            <consortium name="The Broad Institute Genome Sequencing Center for Infectious Disease"/>
            <person name="Wu L."/>
            <person name="Ma J."/>
        </authorList>
    </citation>
    <scope>NUCLEOTIDE SEQUENCE [LARGE SCALE GENOMIC DNA]</scope>
    <source>
        <strain evidence="3">CGMCC 1.12376</strain>
    </source>
</reference>
<keyword evidence="1" id="KW-0812">Transmembrane</keyword>
<accession>A0ABW4HVN6</accession>
<feature type="transmembrane region" description="Helical" evidence="1">
    <location>
        <begin position="68"/>
        <end position="88"/>
    </location>
</feature>
<dbReference type="RefSeq" id="WP_251515406.1">
    <property type="nucleotide sequence ID" value="NZ_JAMBON010000024.1"/>
</dbReference>
<sequence>MQDLIGIFMITLILVACLYGIEKITRTVLGVKKESNSDFHVNKLHANLHTLLIVILFVLIFVNDTYNFVGNITAIIIFALSLFTFRSVMQKIYLKDSKEYLITLVTGVITTGIVGVAIYFLV</sequence>
<dbReference type="Proteomes" id="UP001597221">
    <property type="component" value="Unassembled WGS sequence"/>
</dbReference>
<dbReference type="InterPro" id="IPR025441">
    <property type="entry name" value="DUF4181"/>
</dbReference>
<feature type="transmembrane region" description="Helical" evidence="1">
    <location>
        <begin position="6"/>
        <end position="24"/>
    </location>
</feature>
<dbReference type="Pfam" id="PF13789">
    <property type="entry name" value="DUF4181"/>
    <property type="match status" value="1"/>
</dbReference>
<proteinExistence type="predicted"/>
<name>A0ABW4HVN6_9BACI</name>
<protein>
    <submittedName>
        <fullName evidence="2">DUF4181 domain-containing protein</fullName>
    </submittedName>
</protein>
<organism evidence="2 3">
    <name type="scientific">Oceanobacillus luteolus</name>
    <dbReference type="NCBI Taxonomy" id="1274358"/>
    <lineage>
        <taxon>Bacteria</taxon>
        <taxon>Bacillati</taxon>
        <taxon>Bacillota</taxon>
        <taxon>Bacilli</taxon>
        <taxon>Bacillales</taxon>
        <taxon>Bacillaceae</taxon>
        <taxon>Oceanobacillus</taxon>
    </lineage>
</organism>
<dbReference type="EMBL" id="JBHUDE010000151">
    <property type="protein sequence ID" value="MFD1609217.1"/>
    <property type="molecule type" value="Genomic_DNA"/>
</dbReference>
<keyword evidence="3" id="KW-1185">Reference proteome</keyword>
<feature type="transmembrane region" description="Helical" evidence="1">
    <location>
        <begin position="44"/>
        <end position="62"/>
    </location>
</feature>
<comment type="caution">
    <text evidence="2">The sequence shown here is derived from an EMBL/GenBank/DDBJ whole genome shotgun (WGS) entry which is preliminary data.</text>
</comment>
<evidence type="ECO:0000313" key="2">
    <source>
        <dbReference type="EMBL" id="MFD1609217.1"/>
    </source>
</evidence>
<evidence type="ECO:0000256" key="1">
    <source>
        <dbReference type="SAM" id="Phobius"/>
    </source>
</evidence>
<gene>
    <name evidence="2" type="ORF">ACFSBH_16490</name>
</gene>
<evidence type="ECO:0000313" key="3">
    <source>
        <dbReference type="Proteomes" id="UP001597221"/>
    </source>
</evidence>
<keyword evidence="1" id="KW-0472">Membrane</keyword>
<keyword evidence="1" id="KW-1133">Transmembrane helix</keyword>